<evidence type="ECO:0000313" key="2">
    <source>
        <dbReference type="Proteomes" id="UP000252189"/>
    </source>
</evidence>
<comment type="caution">
    <text evidence="1">The sequence shown here is derived from an EMBL/GenBank/DDBJ whole genome shotgun (WGS) entry which is preliminary data.</text>
</comment>
<keyword evidence="2" id="KW-1185">Reference proteome</keyword>
<dbReference type="Proteomes" id="UP000252189">
    <property type="component" value="Unassembled WGS sequence"/>
</dbReference>
<sequence>MAFDIADGLGATNRPAVGDEFAVVTLVCRGRALLAKVDEVGLRPEVGSKPFARQVSRLDRLAETETA</sequence>
<gene>
    <name evidence="1" type="ORF">DU504_09390</name>
</gene>
<reference evidence="1 2" key="1">
    <citation type="submission" date="2018-07" db="EMBL/GenBank/DDBJ databases">
        <title>Genome sequences of Haloplanus salinus JCM 18368T.</title>
        <authorList>
            <person name="Kim Y.B."/>
            <person name="Roh S.W."/>
        </authorList>
    </citation>
    <scope>NUCLEOTIDE SEQUENCE [LARGE SCALE GENOMIC DNA]</scope>
    <source>
        <strain evidence="1 2">JCM 18368</strain>
    </source>
</reference>
<dbReference type="AlphaFoldDB" id="A0A368NDH4"/>
<evidence type="ECO:0000313" key="1">
    <source>
        <dbReference type="EMBL" id="RCU47491.1"/>
    </source>
</evidence>
<proteinExistence type="predicted"/>
<accession>A0A368NDH4</accession>
<name>A0A368NDH4_9EURY</name>
<organism evidence="1 2">
    <name type="scientific">Haloplanus salinus</name>
    <dbReference type="NCBI Taxonomy" id="1126245"/>
    <lineage>
        <taxon>Archaea</taxon>
        <taxon>Methanobacteriati</taxon>
        <taxon>Methanobacteriota</taxon>
        <taxon>Stenosarchaea group</taxon>
        <taxon>Halobacteria</taxon>
        <taxon>Halobacteriales</taxon>
        <taxon>Haloferacaceae</taxon>
        <taxon>Haloplanus</taxon>
    </lineage>
</organism>
<protein>
    <submittedName>
        <fullName evidence="1">Uncharacterized protein</fullName>
    </submittedName>
</protein>
<dbReference type="EMBL" id="QPHM01000001">
    <property type="protein sequence ID" value="RCU47491.1"/>
    <property type="molecule type" value="Genomic_DNA"/>
</dbReference>